<proteinExistence type="predicted"/>
<organism evidence="1">
    <name type="scientific">Candidatus Methanophagaceae archaeon ANME-1 ERB6</name>
    <dbReference type="NCBI Taxonomy" id="2759912"/>
    <lineage>
        <taxon>Archaea</taxon>
        <taxon>Methanobacteriati</taxon>
        <taxon>Methanobacteriota</taxon>
        <taxon>Stenosarchaea group</taxon>
        <taxon>Methanomicrobia</taxon>
        <taxon>Candidatus Methanophagales</taxon>
        <taxon>Candidatus Methanophagaceae</taxon>
    </lineage>
</organism>
<sequence>MRNDGGGEGGFGGMMIESEDDPYEIFGDHVLEIRFEAKIREREERNYTEIMEENLGEIKYEI</sequence>
<dbReference type="AlphaFoldDB" id="A0A7G9YSG8"/>
<reference evidence="1" key="1">
    <citation type="submission" date="2020-06" db="EMBL/GenBank/DDBJ databases">
        <title>Unique genomic features of the anaerobic methanotrophic archaea.</title>
        <authorList>
            <person name="Chadwick G.L."/>
            <person name="Skennerton C.T."/>
            <person name="Laso-Perez R."/>
            <person name="Leu A.O."/>
            <person name="Speth D.R."/>
            <person name="Yu H."/>
            <person name="Morgan-Lang C."/>
            <person name="Hatzenpichler R."/>
            <person name="Goudeau D."/>
            <person name="Malmstrom R."/>
            <person name="Brazelton W.J."/>
            <person name="Woyke T."/>
            <person name="Hallam S.J."/>
            <person name="Tyson G.W."/>
            <person name="Wegener G."/>
            <person name="Boetius A."/>
            <person name="Orphan V."/>
        </authorList>
    </citation>
    <scope>NUCLEOTIDE SEQUENCE</scope>
</reference>
<protein>
    <submittedName>
        <fullName evidence="1">Uncharacterized protein</fullName>
    </submittedName>
</protein>
<evidence type="ECO:0000313" key="1">
    <source>
        <dbReference type="EMBL" id="QNO50952.1"/>
    </source>
</evidence>
<accession>A0A7G9YSG8</accession>
<dbReference type="EMBL" id="MT631456">
    <property type="protein sequence ID" value="QNO50952.1"/>
    <property type="molecule type" value="Genomic_DNA"/>
</dbReference>
<gene>
    <name evidence="1" type="ORF">BBGANOMO_00026</name>
</gene>
<name>A0A7G9YSG8_9EURY</name>